<evidence type="ECO:0000313" key="2">
    <source>
        <dbReference type="EMBL" id="SPL63531.1"/>
    </source>
</evidence>
<accession>A0A2P9HHE6</accession>
<dbReference type="GO" id="GO:0051213">
    <property type="term" value="F:dioxygenase activity"/>
    <property type="evidence" value="ECO:0007669"/>
    <property type="project" value="UniProtKB-KW"/>
</dbReference>
<keyword evidence="2" id="KW-0223">Dioxygenase</keyword>
<evidence type="ECO:0000313" key="3">
    <source>
        <dbReference type="Proteomes" id="UP000246073"/>
    </source>
</evidence>
<protein>
    <submittedName>
        <fullName evidence="2">Glyoxalase/Bleomycin resistance protein/dioxygenase domain</fullName>
    </submittedName>
</protein>
<dbReference type="AlphaFoldDB" id="A0A2P9HHE6"/>
<dbReference type="Proteomes" id="UP000246073">
    <property type="component" value="Unassembled WGS sequence"/>
</dbReference>
<dbReference type="EMBL" id="OOFM01000004">
    <property type="protein sequence ID" value="SPL63531.1"/>
    <property type="molecule type" value="Genomic_DNA"/>
</dbReference>
<dbReference type="Pfam" id="PF00903">
    <property type="entry name" value="Glyoxalase"/>
    <property type="match status" value="2"/>
</dbReference>
<keyword evidence="2" id="KW-0560">Oxidoreductase</keyword>
<feature type="domain" description="VOC" evidence="1">
    <location>
        <begin position="167"/>
        <end position="281"/>
    </location>
</feature>
<evidence type="ECO:0000259" key="1">
    <source>
        <dbReference type="PROSITE" id="PS51819"/>
    </source>
</evidence>
<dbReference type="PANTHER" id="PTHR33993">
    <property type="entry name" value="GLYOXALASE-RELATED"/>
    <property type="match status" value="1"/>
</dbReference>
<dbReference type="SUPFAM" id="SSF54593">
    <property type="entry name" value="Glyoxalase/Bleomycin resistance protein/Dihydroxybiphenyl dioxygenase"/>
    <property type="match status" value="2"/>
</dbReference>
<dbReference type="InterPro" id="IPR029068">
    <property type="entry name" value="Glyas_Bleomycin-R_OHBP_Dase"/>
</dbReference>
<gene>
    <name evidence="2" type="ORF">OHAE_3463</name>
</gene>
<dbReference type="InterPro" id="IPR004360">
    <property type="entry name" value="Glyas_Fos-R_dOase_dom"/>
</dbReference>
<feature type="domain" description="VOC" evidence="1">
    <location>
        <begin position="32"/>
        <end position="150"/>
    </location>
</feature>
<sequence length="283" mass="30254">MNMPRLQQTTAAAVERQNQILGGMTMNNRASPFVWYELMTEDAAEAANFYGKVVGWNTKDSGVPGVNYTLFEAPGCAVAGMMALSDMPSENCDTKPGWLGYIGVADVDAMSEKVTAAGGKILQPAHDIPSVGRFAVVADPQGSVFALFEPKDPPEPPADFGSRKVGHPSWHELYAKNGEEAFGFYEKVFGWKLARDFDMGAMGKYKIFSVNGADAGGIMTAPPNVPSGWGFYFMVDGTNAAAERVKSLGGTVTFGPTEVPNGEWIIQCLDPKGVAFSLVSATQ</sequence>
<dbReference type="InterPro" id="IPR037523">
    <property type="entry name" value="VOC_core"/>
</dbReference>
<dbReference type="CDD" id="cd07247">
    <property type="entry name" value="SgaA_N_like"/>
    <property type="match status" value="2"/>
</dbReference>
<dbReference type="InterPro" id="IPR052164">
    <property type="entry name" value="Anthracycline_SecMetBiosynth"/>
</dbReference>
<organism evidence="2 3">
    <name type="scientific">Ochrobactrum soli</name>
    <dbReference type="NCBI Taxonomy" id="2448455"/>
    <lineage>
        <taxon>Bacteria</taxon>
        <taxon>Pseudomonadati</taxon>
        <taxon>Pseudomonadota</taxon>
        <taxon>Alphaproteobacteria</taxon>
        <taxon>Hyphomicrobiales</taxon>
        <taxon>Brucellaceae</taxon>
        <taxon>Brucella/Ochrobactrum group</taxon>
        <taxon>Ochrobactrum</taxon>
    </lineage>
</organism>
<proteinExistence type="predicted"/>
<dbReference type="Gene3D" id="3.10.180.10">
    <property type="entry name" value="2,3-Dihydroxybiphenyl 1,2-Dioxygenase, domain 1"/>
    <property type="match status" value="2"/>
</dbReference>
<name>A0A2P9HHE6_9HYPH</name>
<reference evidence="3" key="1">
    <citation type="submission" date="2017-12" db="EMBL/GenBank/DDBJ databases">
        <authorList>
            <person name="Diaz M."/>
        </authorList>
    </citation>
    <scope>NUCLEOTIDE SEQUENCE [LARGE SCALE GENOMIC DNA]</scope>
    <source>
        <strain evidence="3">FI11154</strain>
    </source>
</reference>
<dbReference type="PANTHER" id="PTHR33993:SF14">
    <property type="entry name" value="GB|AAF24581.1"/>
    <property type="match status" value="1"/>
</dbReference>
<dbReference type="PROSITE" id="PS51819">
    <property type="entry name" value="VOC"/>
    <property type="match status" value="2"/>
</dbReference>